<dbReference type="PANTHER" id="PTHR43155">
    <property type="entry name" value="CYCLIC DI-GMP PHOSPHODIESTERASE PA4108-RELATED"/>
    <property type="match status" value="1"/>
</dbReference>
<keyword evidence="3" id="KW-0175">Coiled coil</keyword>
<evidence type="ECO:0000256" key="3">
    <source>
        <dbReference type="SAM" id="Coils"/>
    </source>
</evidence>
<evidence type="ECO:0000313" key="6">
    <source>
        <dbReference type="EMBL" id="BBO66858.1"/>
    </source>
</evidence>
<organism evidence="6 7">
    <name type="scientific">Desulfosarcina alkanivorans</name>
    <dbReference type="NCBI Taxonomy" id="571177"/>
    <lineage>
        <taxon>Bacteria</taxon>
        <taxon>Pseudomonadati</taxon>
        <taxon>Thermodesulfobacteriota</taxon>
        <taxon>Desulfobacteria</taxon>
        <taxon>Desulfobacterales</taxon>
        <taxon>Desulfosarcinaceae</taxon>
        <taxon>Desulfosarcina</taxon>
    </lineage>
</organism>
<dbReference type="InterPro" id="IPR029016">
    <property type="entry name" value="GAF-like_dom_sf"/>
</dbReference>
<accession>A0A5K7YCJ7</accession>
<feature type="domain" description="HTH luxR-type" evidence="5">
    <location>
        <begin position="305"/>
        <end position="371"/>
    </location>
</feature>
<dbReference type="Gene3D" id="3.30.450.40">
    <property type="match status" value="1"/>
</dbReference>
<feature type="compositionally biased region" description="Basic and acidic residues" evidence="4">
    <location>
        <begin position="21"/>
        <end position="35"/>
    </location>
</feature>
<protein>
    <recommendedName>
        <fullName evidence="5">HTH luxR-type domain-containing protein</fullName>
    </recommendedName>
</protein>
<dbReference type="PRINTS" id="PR00038">
    <property type="entry name" value="HTHLUXR"/>
</dbReference>
<dbReference type="SMART" id="SM00421">
    <property type="entry name" value="HTH_LUXR"/>
    <property type="match status" value="1"/>
</dbReference>
<dbReference type="InterPro" id="IPR000792">
    <property type="entry name" value="Tscrpt_reg_LuxR_C"/>
</dbReference>
<dbReference type="InterPro" id="IPR016032">
    <property type="entry name" value="Sig_transdc_resp-reg_C-effctor"/>
</dbReference>
<dbReference type="InterPro" id="IPR003018">
    <property type="entry name" value="GAF"/>
</dbReference>
<dbReference type="OrthoDB" id="5505169at2"/>
<dbReference type="GO" id="GO:0003677">
    <property type="term" value="F:DNA binding"/>
    <property type="evidence" value="ECO:0007669"/>
    <property type="project" value="InterPro"/>
</dbReference>
<feature type="region of interest" description="Disordered" evidence="4">
    <location>
        <begin position="1"/>
        <end position="35"/>
    </location>
</feature>
<dbReference type="SUPFAM" id="SSF55781">
    <property type="entry name" value="GAF domain-like"/>
    <property type="match status" value="1"/>
</dbReference>
<dbReference type="PROSITE" id="PS50043">
    <property type="entry name" value="HTH_LUXR_2"/>
    <property type="match status" value="1"/>
</dbReference>
<dbReference type="EMBL" id="AP021874">
    <property type="protein sequence ID" value="BBO66858.1"/>
    <property type="molecule type" value="Genomic_DNA"/>
</dbReference>
<keyword evidence="2" id="KW-0804">Transcription</keyword>
<dbReference type="AlphaFoldDB" id="A0A5K7YCJ7"/>
<dbReference type="SMART" id="SM00065">
    <property type="entry name" value="GAF"/>
    <property type="match status" value="1"/>
</dbReference>
<proteinExistence type="predicted"/>
<dbReference type="Proteomes" id="UP000427906">
    <property type="component" value="Chromosome"/>
</dbReference>
<name>A0A5K7YCJ7_9BACT</name>
<evidence type="ECO:0000256" key="1">
    <source>
        <dbReference type="ARBA" id="ARBA00023015"/>
    </source>
</evidence>
<dbReference type="SUPFAM" id="SSF46894">
    <property type="entry name" value="C-terminal effector domain of the bipartite response regulators"/>
    <property type="match status" value="1"/>
</dbReference>
<keyword evidence="1" id="KW-0805">Transcription regulation</keyword>
<sequence>MPKPKKHVSPPASGTKTLNAKRLESENRKLRQKNEELKQKNDELELINRAFLSINSSLELDRVLSTILEAIRSLFGVVGSSIWIKDPETDEVVCRQAAGFQRNIVKNWRLEPGEGIAGWVSSYGESVVLPDTREDMRHFREVADKMKVELRSIISVPMRVKGAVIGALQLVDKQVGRFDESHGTLLEALADASATAIENAQLFERANREIVERKRAQRKLKKNEKELKDKSTALKEVNTALNVLLKNREEDQVHMEDIIVANVKDLVVPFLEKLSHSKLDEKQATYVNIIQSNIANIVSPFLRQLPMKFFDLTPTEIQIADLVRKDKTTKEIAQILNASAKTIEAHRNRLRKKLGLTNQRIQLRDYLMTLV</sequence>
<keyword evidence="7" id="KW-1185">Reference proteome</keyword>
<evidence type="ECO:0000259" key="5">
    <source>
        <dbReference type="PROSITE" id="PS50043"/>
    </source>
</evidence>
<dbReference type="GO" id="GO:0006355">
    <property type="term" value="P:regulation of DNA-templated transcription"/>
    <property type="evidence" value="ECO:0007669"/>
    <property type="project" value="InterPro"/>
</dbReference>
<evidence type="ECO:0000256" key="4">
    <source>
        <dbReference type="SAM" id="MobiDB-lite"/>
    </source>
</evidence>
<reference evidence="6 7" key="1">
    <citation type="submission" date="2019-11" db="EMBL/GenBank/DDBJ databases">
        <title>Comparative genomics of hydrocarbon-degrading Desulfosarcina strains.</title>
        <authorList>
            <person name="Watanabe M."/>
            <person name="Kojima H."/>
            <person name="Fukui M."/>
        </authorList>
    </citation>
    <scope>NUCLEOTIDE SEQUENCE [LARGE SCALE GENOMIC DNA]</scope>
    <source>
        <strain evidence="6 7">PL12</strain>
    </source>
</reference>
<dbReference type="InterPro" id="IPR036388">
    <property type="entry name" value="WH-like_DNA-bd_sf"/>
</dbReference>
<feature type="coiled-coil region" evidence="3">
    <location>
        <begin position="203"/>
        <end position="240"/>
    </location>
</feature>
<dbReference type="KEGG" id="dalk:DSCA_07880"/>
<dbReference type="Gene3D" id="1.10.10.10">
    <property type="entry name" value="Winged helix-like DNA-binding domain superfamily/Winged helix DNA-binding domain"/>
    <property type="match status" value="1"/>
</dbReference>
<evidence type="ECO:0000256" key="2">
    <source>
        <dbReference type="ARBA" id="ARBA00023163"/>
    </source>
</evidence>
<evidence type="ECO:0000313" key="7">
    <source>
        <dbReference type="Proteomes" id="UP000427906"/>
    </source>
</evidence>
<dbReference type="Pfam" id="PF00196">
    <property type="entry name" value="GerE"/>
    <property type="match status" value="1"/>
</dbReference>
<dbReference type="Pfam" id="PF13185">
    <property type="entry name" value="GAF_2"/>
    <property type="match status" value="1"/>
</dbReference>
<dbReference type="PANTHER" id="PTHR43155:SF2">
    <property type="entry name" value="CYCLIC DI-GMP PHOSPHODIESTERASE PA4108"/>
    <property type="match status" value="1"/>
</dbReference>
<dbReference type="CDD" id="cd06170">
    <property type="entry name" value="LuxR_C_like"/>
    <property type="match status" value="1"/>
</dbReference>
<gene>
    <name evidence="6" type="ORF">DSCA_07880</name>
</gene>